<sequence>MLRFVEDSTALPWNTFFRAGSNATIVQPLAAPPMDHVHISSCGERTATVHARNFSPTSKRVGTDRVPLLPEKNGVRTVRSGAKLELPKKDRPRTDDGLGLELSQEEHSLVMAREKRSV</sequence>
<protein>
    <submittedName>
        <fullName evidence="2">Uncharacterized protein</fullName>
    </submittedName>
</protein>
<evidence type="ECO:0000256" key="1">
    <source>
        <dbReference type="SAM" id="MobiDB-lite"/>
    </source>
</evidence>
<evidence type="ECO:0000313" key="2">
    <source>
        <dbReference type="EMBL" id="CAE2279976.1"/>
    </source>
</evidence>
<feature type="compositionally biased region" description="Basic and acidic residues" evidence="1">
    <location>
        <begin position="104"/>
        <end position="118"/>
    </location>
</feature>
<name>A0A7S4K0C6_9STRA</name>
<organism evidence="2">
    <name type="scientific">Odontella aurita</name>
    <dbReference type="NCBI Taxonomy" id="265563"/>
    <lineage>
        <taxon>Eukaryota</taxon>
        <taxon>Sar</taxon>
        <taxon>Stramenopiles</taxon>
        <taxon>Ochrophyta</taxon>
        <taxon>Bacillariophyta</taxon>
        <taxon>Mediophyceae</taxon>
        <taxon>Biddulphiophycidae</taxon>
        <taxon>Eupodiscales</taxon>
        <taxon>Odontellaceae</taxon>
        <taxon>Odontella</taxon>
    </lineage>
</organism>
<gene>
    <name evidence="2" type="ORF">OAUR00152_LOCUS37068</name>
</gene>
<feature type="compositionally biased region" description="Basic and acidic residues" evidence="1">
    <location>
        <begin position="85"/>
        <end position="96"/>
    </location>
</feature>
<dbReference type="AlphaFoldDB" id="A0A7S4K0C6"/>
<proteinExistence type="predicted"/>
<reference evidence="2" key="1">
    <citation type="submission" date="2021-01" db="EMBL/GenBank/DDBJ databases">
        <authorList>
            <person name="Corre E."/>
            <person name="Pelletier E."/>
            <person name="Niang G."/>
            <person name="Scheremetjew M."/>
            <person name="Finn R."/>
            <person name="Kale V."/>
            <person name="Holt S."/>
            <person name="Cochrane G."/>
            <person name="Meng A."/>
            <person name="Brown T."/>
            <person name="Cohen L."/>
        </authorList>
    </citation>
    <scope>NUCLEOTIDE SEQUENCE</scope>
    <source>
        <strain evidence="2">Isolate 1302-5</strain>
    </source>
</reference>
<accession>A0A7S4K0C6</accession>
<feature type="region of interest" description="Disordered" evidence="1">
    <location>
        <begin position="74"/>
        <end position="118"/>
    </location>
</feature>
<dbReference type="EMBL" id="HBKQ01053951">
    <property type="protein sequence ID" value="CAE2279976.1"/>
    <property type="molecule type" value="Transcribed_RNA"/>
</dbReference>